<dbReference type="EMBL" id="CAKLCB010000083">
    <property type="protein sequence ID" value="CAH0514758.1"/>
    <property type="molecule type" value="Genomic_DNA"/>
</dbReference>
<comment type="caution">
    <text evidence="1">The sequence shown here is derived from an EMBL/GenBank/DDBJ whole genome shotgun (WGS) entry which is preliminary data.</text>
</comment>
<keyword evidence="2" id="KW-1185">Reference proteome</keyword>
<organism evidence="1 2">
    <name type="scientific">Peronospora belbahrii</name>
    <dbReference type="NCBI Taxonomy" id="622444"/>
    <lineage>
        <taxon>Eukaryota</taxon>
        <taxon>Sar</taxon>
        <taxon>Stramenopiles</taxon>
        <taxon>Oomycota</taxon>
        <taxon>Peronosporomycetes</taxon>
        <taxon>Peronosporales</taxon>
        <taxon>Peronosporaceae</taxon>
        <taxon>Peronospora</taxon>
    </lineage>
</organism>
<reference evidence="1 2" key="1">
    <citation type="submission" date="2021-11" db="EMBL/GenBank/DDBJ databases">
        <authorList>
            <person name="Islam A."/>
            <person name="Islam S."/>
            <person name="Flora M.S."/>
            <person name="Rahman M."/>
            <person name="Ziaur R.M."/>
            <person name="Epstein J.H."/>
            <person name="Hassan M."/>
            <person name="Klassen M."/>
            <person name="Woodard K."/>
            <person name="Webb A."/>
            <person name="Webby R.J."/>
            <person name="El Zowalaty M.E."/>
        </authorList>
    </citation>
    <scope>NUCLEOTIDE SEQUENCE [LARGE SCALE GENOMIC DNA]</scope>
    <source>
        <strain evidence="1">Pbs1</strain>
    </source>
</reference>
<accession>A0ABN8CQK6</accession>
<evidence type="ECO:0008006" key="3">
    <source>
        <dbReference type="Google" id="ProtNLM"/>
    </source>
</evidence>
<evidence type="ECO:0000313" key="2">
    <source>
        <dbReference type="Proteomes" id="UP001158986"/>
    </source>
</evidence>
<sequence>MMAGIERLSGLHLRFSLAKTTTSVPTSFRLVSSFWNRQGGLTIRTGAQKTRPEIERAVLRLAKACIFLDLDDHPLAMEVVDAFEQIMSRSCVNYGGGTGTGFAVFELIMSIVDVYD</sequence>
<gene>
    <name evidence="1" type="ORF">PBS001_LOCUS1496</name>
</gene>
<protein>
    <recommendedName>
        <fullName evidence="3">Tubulin/FtsZ GTPase domain-containing protein</fullName>
    </recommendedName>
</protein>
<name>A0ABN8CQK6_9STRA</name>
<evidence type="ECO:0000313" key="1">
    <source>
        <dbReference type="EMBL" id="CAH0514758.1"/>
    </source>
</evidence>
<dbReference type="Proteomes" id="UP001158986">
    <property type="component" value="Unassembled WGS sequence"/>
</dbReference>
<proteinExistence type="predicted"/>